<dbReference type="AlphaFoldDB" id="A0A6A6DUE5"/>
<gene>
    <name evidence="1" type="ORF">K469DRAFT_210276</name>
</gene>
<evidence type="ECO:0000313" key="2">
    <source>
        <dbReference type="Proteomes" id="UP000800200"/>
    </source>
</evidence>
<name>A0A6A6DUE5_9PEZI</name>
<proteinExistence type="predicted"/>
<dbReference type="Proteomes" id="UP000800200">
    <property type="component" value="Unassembled WGS sequence"/>
</dbReference>
<evidence type="ECO:0000313" key="1">
    <source>
        <dbReference type="EMBL" id="KAF2183291.1"/>
    </source>
</evidence>
<organism evidence="1 2">
    <name type="scientific">Zopfia rhizophila CBS 207.26</name>
    <dbReference type="NCBI Taxonomy" id="1314779"/>
    <lineage>
        <taxon>Eukaryota</taxon>
        <taxon>Fungi</taxon>
        <taxon>Dikarya</taxon>
        <taxon>Ascomycota</taxon>
        <taxon>Pezizomycotina</taxon>
        <taxon>Dothideomycetes</taxon>
        <taxon>Dothideomycetes incertae sedis</taxon>
        <taxon>Zopfiaceae</taxon>
        <taxon>Zopfia</taxon>
    </lineage>
</organism>
<protein>
    <submittedName>
        <fullName evidence="1">Uncharacterized protein</fullName>
    </submittedName>
</protein>
<accession>A0A6A6DUE5</accession>
<keyword evidence="2" id="KW-1185">Reference proteome</keyword>
<sequence>MRYFCQIQGAGFRGRVLKALESSQFAFSCIYLLMSTPLTPHPPCHSNRPSFSFPTSPILLSTAHTSLSLPQALPAFHFSVPPVWASHAPVFDNRAVDSTPGVLGPESRGGTACDDVVLPRLCSFEKLGVEMCGLVVSYSIEGLMSSEEAGRYAARKSELSGLDCASLIS</sequence>
<dbReference type="EMBL" id="ML994643">
    <property type="protein sequence ID" value="KAF2183291.1"/>
    <property type="molecule type" value="Genomic_DNA"/>
</dbReference>
<reference evidence="1" key="1">
    <citation type="journal article" date="2020" name="Stud. Mycol.">
        <title>101 Dothideomycetes genomes: a test case for predicting lifestyles and emergence of pathogens.</title>
        <authorList>
            <person name="Haridas S."/>
            <person name="Albert R."/>
            <person name="Binder M."/>
            <person name="Bloem J."/>
            <person name="Labutti K."/>
            <person name="Salamov A."/>
            <person name="Andreopoulos B."/>
            <person name="Baker S."/>
            <person name="Barry K."/>
            <person name="Bills G."/>
            <person name="Bluhm B."/>
            <person name="Cannon C."/>
            <person name="Castanera R."/>
            <person name="Culley D."/>
            <person name="Daum C."/>
            <person name="Ezra D."/>
            <person name="Gonzalez J."/>
            <person name="Henrissat B."/>
            <person name="Kuo A."/>
            <person name="Liang C."/>
            <person name="Lipzen A."/>
            <person name="Lutzoni F."/>
            <person name="Magnuson J."/>
            <person name="Mondo S."/>
            <person name="Nolan M."/>
            <person name="Ohm R."/>
            <person name="Pangilinan J."/>
            <person name="Park H.-J."/>
            <person name="Ramirez L."/>
            <person name="Alfaro M."/>
            <person name="Sun H."/>
            <person name="Tritt A."/>
            <person name="Yoshinaga Y."/>
            <person name="Zwiers L.-H."/>
            <person name="Turgeon B."/>
            <person name="Goodwin S."/>
            <person name="Spatafora J."/>
            <person name="Crous P."/>
            <person name="Grigoriev I."/>
        </authorList>
    </citation>
    <scope>NUCLEOTIDE SEQUENCE</scope>
    <source>
        <strain evidence="1">CBS 207.26</strain>
    </source>
</reference>